<protein>
    <submittedName>
        <fullName evidence="4">Choloylglycine hydrolase family protein</fullName>
    </submittedName>
</protein>
<dbReference type="Proteomes" id="UP001290462">
    <property type="component" value="Unassembled WGS sequence"/>
</dbReference>
<dbReference type="SUPFAM" id="SSF56235">
    <property type="entry name" value="N-terminal nucleophile aminohydrolases (Ntn hydrolases)"/>
    <property type="match status" value="1"/>
</dbReference>
<gene>
    <name evidence="4" type="ORF">RAK27_09090</name>
</gene>
<dbReference type="InterPro" id="IPR029132">
    <property type="entry name" value="CBAH/NAAA_C"/>
</dbReference>
<dbReference type="PANTHER" id="PTHR35527:SF2">
    <property type="entry name" value="HYDROLASE"/>
    <property type="match status" value="1"/>
</dbReference>
<accession>A0AAW9K201</accession>
<comment type="similarity">
    <text evidence="1">Belongs to the peptidase C59 family.</text>
</comment>
<dbReference type="InterPro" id="IPR029055">
    <property type="entry name" value="Ntn_hydrolases_N"/>
</dbReference>
<name>A0AAW9K201_CARML</name>
<evidence type="ECO:0000256" key="1">
    <source>
        <dbReference type="ARBA" id="ARBA00006625"/>
    </source>
</evidence>
<dbReference type="EMBL" id="JAVBVO010000003">
    <property type="protein sequence ID" value="MDZ5758806.1"/>
    <property type="molecule type" value="Genomic_DNA"/>
</dbReference>
<evidence type="ECO:0000256" key="2">
    <source>
        <dbReference type="ARBA" id="ARBA00022801"/>
    </source>
</evidence>
<dbReference type="Gene3D" id="3.60.60.10">
    <property type="entry name" value="Penicillin V Acylase, Chain A"/>
    <property type="match status" value="1"/>
</dbReference>
<reference evidence="4" key="1">
    <citation type="submission" date="2023-08" db="EMBL/GenBank/DDBJ databases">
        <title>Genomic characterization of piscicolin 126 produced by Carnobacterium maltaromaticum CM22 strain isolated from salmon (Salmo salar).</title>
        <authorList>
            <person name="Gonzalez-Gragera E."/>
            <person name="Garcia-Lopez J.D."/>
            <person name="Teso-Perez C."/>
            <person name="Gimenez-Hernandez I."/>
            <person name="Peralta-Sanchez J.M."/>
            <person name="Valdivia E."/>
            <person name="Montalban-Lopez M."/>
            <person name="Martin-Platero A.M."/>
            <person name="Banos A."/>
            <person name="Martinez-Bueno M."/>
        </authorList>
    </citation>
    <scope>NUCLEOTIDE SEQUENCE</scope>
    <source>
        <strain evidence="4">CM22</strain>
    </source>
</reference>
<proteinExistence type="inferred from homology"/>
<feature type="domain" description="Choloylglycine hydrolase/NAAA C-terminal" evidence="3">
    <location>
        <begin position="2"/>
        <end position="307"/>
    </location>
</feature>
<dbReference type="Pfam" id="PF02275">
    <property type="entry name" value="CBAH"/>
    <property type="match status" value="1"/>
</dbReference>
<dbReference type="GO" id="GO:0016787">
    <property type="term" value="F:hydrolase activity"/>
    <property type="evidence" value="ECO:0007669"/>
    <property type="project" value="UniProtKB-KW"/>
</dbReference>
<dbReference type="CDD" id="cd00542">
    <property type="entry name" value="Ntn_PVA"/>
    <property type="match status" value="1"/>
</dbReference>
<evidence type="ECO:0000313" key="5">
    <source>
        <dbReference type="Proteomes" id="UP001290462"/>
    </source>
</evidence>
<dbReference type="InterPro" id="IPR052193">
    <property type="entry name" value="Peptidase_C59"/>
</dbReference>
<sequence length="329" mass="36896">MCTGISLKTVEQTIFWGRTQEFDLDLPYQGVIIPKDYLIEDTLTAFETKYAVMGIGVKGMSTMIDGVNQAGIAGGSFYFAHYNNYSSEKSIKDQGKKALRGQEVVLWALSNCVTLEEIKTRINSEIGVAEGKLSLPQHYVFQDTKGNSIVVEPSIENGFKIFDNPIGIFTNNPPFDWHLINLQNYVQLSNQAVEGIQLGNESIFSPGKGSGLLGIPGDYTPQSRFVRATALKFLSAKVTKKEAVGHLFHLFNSFDIPKGVVQSKGNATPQTTHYTVVYDLAEKIIYFHNYENRQIQTLKFKEEAQQSKSITRFELEKTPQILEMKEIKN</sequence>
<evidence type="ECO:0000259" key="3">
    <source>
        <dbReference type="Pfam" id="PF02275"/>
    </source>
</evidence>
<organism evidence="4 5">
    <name type="scientific">Carnobacterium maltaromaticum</name>
    <name type="common">Carnobacterium piscicola</name>
    <dbReference type="NCBI Taxonomy" id="2751"/>
    <lineage>
        <taxon>Bacteria</taxon>
        <taxon>Bacillati</taxon>
        <taxon>Bacillota</taxon>
        <taxon>Bacilli</taxon>
        <taxon>Lactobacillales</taxon>
        <taxon>Carnobacteriaceae</taxon>
        <taxon>Carnobacterium</taxon>
    </lineage>
</organism>
<dbReference type="AlphaFoldDB" id="A0AAW9K201"/>
<comment type="caution">
    <text evidence="4">The sequence shown here is derived from an EMBL/GenBank/DDBJ whole genome shotgun (WGS) entry which is preliminary data.</text>
</comment>
<keyword evidence="2 4" id="KW-0378">Hydrolase</keyword>
<dbReference type="RefSeq" id="WP_322808922.1">
    <property type="nucleotide sequence ID" value="NZ_JAVBVO010000003.1"/>
</dbReference>
<evidence type="ECO:0000313" key="4">
    <source>
        <dbReference type="EMBL" id="MDZ5758806.1"/>
    </source>
</evidence>
<dbReference type="PANTHER" id="PTHR35527">
    <property type="entry name" value="CHOLOYLGLYCINE HYDROLASE"/>
    <property type="match status" value="1"/>
</dbReference>